<reference evidence="7" key="1">
    <citation type="submission" date="2016-03" db="EMBL/GenBank/DDBJ databases">
        <authorList>
            <person name="Guldener U."/>
        </authorList>
    </citation>
    <scope>NUCLEOTIDE SEQUENCE [LARGE SCALE GENOMIC DNA]</scope>
    <source>
        <strain evidence="7">04CH-RAC-A.6.1</strain>
    </source>
</reference>
<dbReference type="OrthoDB" id="5925at2759"/>
<dbReference type="Pfam" id="PF23242">
    <property type="entry name" value="AAA_lid_TRIP13_C"/>
    <property type="match status" value="1"/>
</dbReference>
<name>A0A1E1LKK8_9HELO</name>
<feature type="domain" description="AAA+ ATPase" evidence="5">
    <location>
        <begin position="199"/>
        <end position="352"/>
    </location>
</feature>
<evidence type="ECO:0000256" key="2">
    <source>
        <dbReference type="ARBA" id="ARBA00022741"/>
    </source>
</evidence>
<evidence type="ECO:0000313" key="6">
    <source>
        <dbReference type="EMBL" id="CZT11052.1"/>
    </source>
</evidence>
<dbReference type="InterPro" id="IPR044539">
    <property type="entry name" value="Pch2-like"/>
</dbReference>
<dbReference type="PANTHER" id="PTHR45991">
    <property type="entry name" value="PACHYTENE CHECKPOINT PROTEIN 2"/>
    <property type="match status" value="1"/>
</dbReference>
<dbReference type="Proteomes" id="UP000178912">
    <property type="component" value="Unassembled WGS sequence"/>
</dbReference>
<dbReference type="Pfam" id="PF00004">
    <property type="entry name" value="AAA"/>
    <property type="match status" value="1"/>
</dbReference>
<dbReference type="SUPFAM" id="SSF52540">
    <property type="entry name" value="P-loop containing nucleoside triphosphate hydrolases"/>
    <property type="match status" value="1"/>
</dbReference>
<proteinExistence type="inferred from homology"/>
<dbReference type="EMBL" id="FJUX01000136">
    <property type="protein sequence ID" value="CZT11052.1"/>
    <property type="molecule type" value="Genomic_DNA"/>
</dbReference>
<sequence length="589" mass="65565">MSFEPSSPLSSLPMVVDFANTTSPKSNPKRGTLFIEARLKDSSFESGRIVPASCEKYAERFEAQLVKNDNTFDMLEDILADKDSAICKLGPVYDEAKAMLHSLKVVEYVGPKTLEACFSSCSVEVKVNLFQLYIDTGYEDKENEDGQLGELICMPHARFEGVWDELVFDHEVKADLIWMMTNILRFSRAFAAHKVRRKLNPLILLYGPPGSGKTSLCLGLAQKISIRLSGTYKATKLVQIKTAVLLSKWFSESAKHIDDIFNRISAMCEGDPEGFVCVLIDEVESIACSREYSTKEGESHDSLRATNALLTGLDRTATFPNVVFLFTSNMCEALEPAFLDRCGLKEFVGPPRAAAQYEILRSSLQKLISCEVIQSAVELPSYDGATVQANLADDLPGPKLLDIIKLMHSSTAERKATQMSGRSLGQLPERALMRYLRKEDCDMDAALGFLRKCAMEVGNTAGVVAKLAPAKIVEAEMKNKDWIVAIEKSEEISTSDGVTEEDRSIEEEVYKDGSTHPESLNDHETGLFLEEEFEMVVVKAPTSNPVPPRPEQRKRLVAQSQEDFFESATVFSKEYDEGTYRGSHKRTKI</sequence>
<keyword evidence="3" id="KW-0067">ATP-binding</keyword>
<dbReference type="Gene3D" id="3.40.50.300">
    <property type="entry name" value="P-loop containing nucleotide triphosphate hydrolases"/>
    <property type="match status" value="1"/>
</dbReference>
<dbReference type="GO" id="GO:0005694">
    <property type="term" value="C:chromosome"/>
    <property type="evidence" value="ECO:0007669"/>
    <property type="project" value="TreeGrafter"/>
</dbReference>
<gene>
    <name evidence="6" type="ORF">RAG0_15331</name>
</gene>
<organism evidence="6 7">
    <name type="scientific">Rhynchosporium agropyri</name>
    <dbReference type="NCBI Taxonomy" id="914238"/>
    <lineage>
        <taxon>Eukaryota</taxon>
        <taxon>Fungi</taxon>
        <taxon>Dikarya</taxon>
        <taxon>Ascomycota</taxon>
        <taxon>Pezizomycotina</taxon>
        <taxon>Leotiomycetes</taxon>
        <taxon>Helotiales</taxon>
        <taxon>Ploettnerulaceae</taxon>
        <taxon>Rhynchosporium</taxon>
    </lineage>
</organism>
<dbReference type="InterPro" id="IPR003593">
    <property type="entry name" value="AAA+_ATPase"/>
</dbReference>
<evidence type="ECO:0000259" key="5">
    <source>
        <dbReference type="SMART" id="SM00382"/>
    </source>
</evidence>
<keyword evidence="2" id="KW-0547">Nucleotide-binding</keyword>
<dbReference type="GO" id="GO:0007131">
    <property type="term" value="P:reciprocal meiotic recombination"/>
    <property type="evidence" value="ECO:0007669"/>
    <property type="project" value="TreeGrafter"/>
</dbReference>
<dbReference type="GO" id="GO:0005524">
    <property type="term" value="F:ATP binding"/>
    <property type="evidence" value="ECO:0007669"/>
    <property type="project" value="UniProtKB-KW"/>
</dbReference>
<dbReference type="InterPro" id="IPR027417">
    <property type="entry name" value="P-loop_NTPase"/>
</dbReference>
<keyword evidence="4" id="KW-0469">Meiosis</keyword>
<evidence type="ECO:0000256" key="3">
    <source>
        <dbReference type="ARBA" id="ARBA00022840"/>
    </source>
</evidence>
<dbReference type="PANTHER" id="PTHR45991:SF1">
    <property type="entry name" value="PACHYTENE CHECKPOINT PROTEIN 2 HOMOLOG"/>
    <property type="match status" value="1"/>
</dbReference>
<protein>
    <recommendedName>
        <fullName evidence="5">AAA+ ATPase domain-containing protein</fullName>
    </recommendedName>
</protein>
<accession>A0A1E1LKK8</accession>
<dbReference type="InterPro" id="IPR058249">
    <property type="entry name" value="Pch2_C"/>
</dbReference>
<evidence type="ECO:0000256" key="4">
    <source>
        <dbReference type="ARBA" id="ARBA00023254"/>
    </source>
</evidence>
<dbReference type="GO" id="GO:0051598">
    <property type="term" value="P:meiotic recombination checkpoint signaling"/>
    <property type="evidence" value="ECO:0007669"/>
    <property type="project" value="TreeGrafter"/>
</dbReference>
<evidence type="ECO:0000256" key="1">
    <source>
        <dbReference type="ARBA" id="ARBA00007271"/>
    </source>
</evidence>
<dbReference type="SMART" id="SM00382">
    <property type="entry name" value="AAA"/>
    <property type="match status" value="1"/>
</dbReference>
<evidence type="ECO:0000313" key="7">
    <source>
        <dbReference type="Proteomes" id="UP000178912"/>
    </source>
</evidence>
<keyword evidence="7" id="KW-1185">Reference proteome</keyword>
<dbReference type="InterPro" id="IPR003959">
    <property type="entry name" value="ATPase_AAA_core"/>
</dbReference>
<dbReference type="GO" id="GO:0005634">
    <property type="term" value="C:nucleus"/>
    <property type="evidence" value="ECO:0007669"/>
    <property type="project" value="TreeGrafter"/>
</dbReference>
<dbReference type="GO" id="GO:0016887">
    <property type="term" value="F:ATP hydrolysis activity"/>
    <property type="evidence" value="ECO:0007669"/>
    <property type="project" value="InterPro"/>
</dbReference>
<comment type="similarity">
    <text evidence="1">Belongs to the AAA ATPase family. PCH2 subfamily.</text>
</comment>
<dbReference type="AlphaFoldDB" id="A0A1E1LKK8"/>